<evidence type="ECO:0008006" key="2">
    <source>
        <dbReference type="Google" id="ProtNLM"/>
    </source>
</evidence>
<evidence type="ECO:0000313" key="1">
    <source>
        <dbReference type="EMBL" id="GAG03283.1"/>
    </source>
</evidence>
<organism evidence="1">
    <name type="scientific">marine sediment metagenome</name>
    <dbReference type="NCBI Taxonomy" id="412755"/>
    <lineage>
        <taxon>unclassified sequences</taxon>
        <taxon>metagenomes</taxon>
        <taxon>ecological metagenomes</taxon>
    </lineage>
</organism>
<dbReference type="SUPFAM" id="SSF52402">
    <property type="entry name" value="Adenine nucleotide alpha hydrolases-like"/>
    <property type="match status" value="1"/>
</dbReference>
<dbReference type="Gene3D" id="3.40.50.620">
    <property type="entry name" value="HUPs"/>
    <property type="match status" value="1"/>
</dbReference>
<name>X0USK8_9ZZZZ</name>
<dbReference type="InterPro" id="IPR014729">
    <property type="entry name" value="Rossmann-like_a/b/a_fold"/>
</dbReference>
<accession>X0USK8</accession>
<dbReference type="AlphaFoldDB" id="X0USK8"/>
<protein>
    <recommendedName>
        <fullName evidence="2">Phosphoadenosine phosphosulphate reductase domain-containing protein</fullName>
    </recommendedName>
</protein>
<proteinExistence type="predicted"/>
<dbReference type="EMBL" id="BARS01027993">
    <property type="protein sequence ID" value="GAG03283.1"/>
    <property type="molecule type" value="Genomic_DNA"/>
</dbReference>
<reference evidence="1" key="1">
    <citation type="journal article" date="2014" name="Front. Microbiol.">
        <title>High frequency of phylogenetically diverse reductive dehalogenase-homologous genes in deep subseafloor sedimentary metagenomes.</title>
        <authorList>
            <person name="Kawai M."/>
            <person name="Futagami T."/>
            <person name="Toyoda A."/>
            <person name="Takaki Y."/>
            <person name="Nishi S."/>
            <person name="Hori S."/>
            <person name="Arai W."/>
            <person name="Tsubouchi T."/>
            <person name="Morono Y."/>
            <person name="Uchiyama I."/>
            <person name="Ito T."/>
            <person name="Fujiyama A."/>
            <person name="Inagaki F."/>
            <person name="Takami H."/>
        </authorList>
    </citation>
    <scope>NUCLEOTIDE SEQUENCE</scope>
    <source>
        <strain evidence="1">Expedition CK06-06</strain>
    </source>
</reference>
<gene>
    <name evidence="1" type="ORF">S01H1_43918</name>
</gene>
<comment type="caution">
    <text evidence="1">The sequence shown here is derived from an EMBL/GenBank/DDBJ whole genome shotgun (WGS) entry which is preliminary data.</text>
</comment>
<sequence>MKAYLSYGGGVNSTACIVLHAQGKLDYDEAIYVDHGCDWPETRKYVKELADRFPITILKTDETLYEYSWRYEMIPATLIRWCTKRFKVDVLKKYVKRPCFQLIGFACDEAHRANLKTDRGIENRFPLIEREVDRKGCKKIISDFGLSVPIKSGCYFCPFQRINQWKSLRRLHPDLFCKAEQLERRNQLYRKRIGKKPMYLYSNKKPLKTVVREKEDHLFDDMKYPPCNCEL</sequence>